<keyword evidence="2" id="KW-0436">Ligase</keyword>
<dbReference type="Gene3D" id="3.40.50.12780">
    <property type="entry name" value="N-terminal domain of ligase-like"/>
    <property type="match status" value="1"/>
</dbReference>
<feature type="domain" description="AMP-dependent synthetase/ligase" evidence="5">
    <location>
        <begin position="17"/>
        <end position="401"/>
    </location>
</feature>
<dbReference type="InterPro" id="IPR042099">
    <property type="entry name" value="ANL_N_sf"/>
</dbReference>
<evidence type="ECO:0000256" key="3">
    <source>
        <dbReference type="ARBA" id="ARBA00022832"/>
    </source>
</evidence>
<organism evidence="7 8">
    <name type="scientific">Aeromicrobium alkaliterrae</name>
    <dbReference type="NCBI Taxonomy" id="302168"/>
    <lineage>
        <taxon>Bacteria</taxon>
        <taxon>Bacillati</taxon>
        <taxon>Actinomycetota</taxon>
        <taxon>Actinomycetes</taxon>
        <taxon>Propionibacteriales</taxon>
        <taxon>Nocardioidaceae</taxon>
        <taxon>Aeromicrobium</taxon>
    </lineage>
</organism>
<evidence type="ECO:0000313" key="8">
    <source>
        <dbReference type="Proteomes" id="UP001501057"/>
    </source>
</evidence>
<dbReference type="NCBIfam" id="NF004837">
    <property type="entry name" value="PRK06187.1"/>
    <property type="match status" value="1"/>
</dbReference>
<dbReference type="PANTHER" id="PTHR43859">
    <property type="entry name" value="ACYL-ACTIVATING ENZYME"/>
    <property type="match status" value="1"/>
</dbReference>
<name>A0ABP4VPZ6_9ACTN</name>
<comment type="caution">
    <text evidence="7">The sequence shown here is derived from an EMBL/GenBank/DDBJ whole genome shotgun (WGS) entry which is preliminary data.</text>
</comment>
<evidence type="ECO:0000256" key="2">
    <source>
        <dbReference type="ARBA" id="ARBA00022598"/>
    </source>
</evidence>
<reference evidence="8" key="1">
    <citation type="journal article" date="2019" name="Int. J. Syst. Evol. Microbiol.">
        <title>The Global Catalogue of Microorganisms (GCM) 10K type strain sequencing project: providing services to taxonomists for standard genome sequencing and annotation.</title>
        <authorList>
            <consortium name="The Broad Institute Genomics Platform"/>
            <consortium name="The Broad Institute Genome Sequencing Center for Infectious Disease"/>
            <person name="Wu L."/>
            <person name="Ma J."/>
        </authorList>
    </citation>
    <scope>NUCLEOTIDE SEQUENCE [LARGE SCALE GENOMIC DNA]</scope>
    <source>
        <strain evidence="8">JCM 13518</strain>
    </source>
</reference>
<accession>A0ABP4VPZ6</accession>
<dbReference type="InterPro" id="IPR045851">
    <property type="entry name" value="AMP-bd_C_sf"/>
</dbReference>
<dbReference type="SUPFAM" id="SSF56801">
    <property type="entry name" value="Acetyl-CoA synthetase-like"/>
    <property type="match status" value="1"/>
</dbReference>
<gene>
    <name evidence="7" type="ORF">GCM10009710_13620</name>
</gene>
<dbReference type="Pfam" id="PF00501">
    <property type="entry name" value="AMP-binding"/>
    <property type="match status" value="1"/>
</dbReference>
<keyword evidence="8" id="KW-1185">Reference proteome</keyword>
<evidence type="ECO:0000313" key="7">
    <source>
        <dbReference type="EMBL" id="GAA1734267.1"/>
    </source>
</evidence>
<dbReference type="InterPro" id="IPR020845">
    <property type="entry name" value="AMP-binding_CS"/>
</dbReference>
<evidence type="ECO:0000259" key="5">
    <source>
        <dbReference type="Pfam" id="PF00501"/>
    </source>
</evidence>
<dbReference type="InterPro" id="IPR025110">
    <property type="entry name" value="AMP-bd_C"/>
</dbReference>
<feature type="domain" description="AMP-binding enzyme C-terminal" evidence="6">
    <location>
        <begin position="451"/>
        <end position="526"/>
    </location>
</feature>
<evidence type="ECO:0000256" key="1">
    <source>
        <dbReference type="ARBA" id="ARBA00006432"/>
    </source>
</evidence>
<dbReference type="Gene3D" id="3.30.300.30">
    <property type="match status" value="1"/>
</dbReference>
<dbReference type="Proteomes" id="UP001501057">
    <property type="component" value="Unassembled WGS sequence"/>
</dbReference>
<comment type="similarity">
    <text evidence="1">Belongs to the ATP-dependent AMP-binding enzyme family.</text>
</comment>
<dbReference type="PROSITE" id="PS00455">
    <property type="entry name" value="AMP_BINDING"/>
    <property type="match status" value="1"/>
</dbReference>
<keyword evidence="4" id="KW-0443">Lipid metabolism</keyword>
<keyword evidence="3" id="KW-0276">Fatty acid metabolism</keyword>
<proteinExistence type="inferred from homology"/>
<dbReference type="EMBL" id="BAAAME010000002">
    <property type="protein sequence ID" value="GAA1734267.1"/>
    <property type="molecule type" value="Genomic_DNA"/>
</dbReference>
<protein>
    <submittedName>
        <fullName evidence="7">AMP-binding protein</fullName>
    </submittedName>
</protein>
<evidence type="ECO:0000259" key="6">
    <source>
        <dbReference type="Pfam" id="PF13193"/>
    </source>
</evidence>
<dbReference type="PANTHER" id="PTHR43859:SF4">
    <property type="entry name" value="BUTANOATE--COA LIGASE AAE1-RELATED"/>
    <property type="match status" value="1"/>
</dbReference>
<evidence type="ECO:0000256" key="4">
    <source>
        <dbReference type="ARBA" id="ARBA00023098"/>
    </source>
</evidence>
<dbReference type="Pfam" id="PF13193">
    <property type="entry name" value="AMP-binding_C"/>
    <property type="match status" value="1"/>
</dbReference>
<dbReference type="RefSeq" id="WP_344199096.1">
    <property type="nucleotide sequence ID" value="NZ_BAAAME010000002.1"/>
</dbReference>
<sequence>MSAPAVSLSQLTPLSFLERSATVHPTKPAVVHGDLTWTYSDLAQRVEQVARALHATGVQAGDRVAYLMPNVPDMLVAHFAVPLAGAVLVAINTRLAPEEVRYILDHSGSTVLVVDTELASTLAPVVDALETVRTVVVAADPTVASPAPAALPGAISFDELLDLADGTDPLTWRVDDENAPISINYTSGTTGRPKGVVYTHRGAYLNALGENVHSDHSVDSVYLWTLPMFHCNGWCTTWSLVAAGGTQVCLREVRGDQVWSLIDRHAVTHLNGAPTVVTTILNAPEAHLLDRPLVVTVAGAPPSPTTLAEAETMGFAIVHVYGLTETYGPYTVNERQPAWQSLPGDERAHLQSRQGVAMVQADPVRVVEPELVDGVLVDVPADGVTMGEIVMRGNTVMREYHRDGEATAKAFAGGWFHSGDLGVMHPDGYVELRDRAKDVIVSGGENISTVEVEHAIASHPGVLEVAVVGVPDERWGERPKAFVVARSGHDVGEVALLEHVRSRLARYKAPREIQVVGELPKTSTGKVQKFELREKEWSGEQSRIRG</sequence>
<dbReference type="InterPro" id="IPR000873">
    <property type="entry name" value="AMP-dep_synth/lig_dom"/>
</dbReference>